<dbReference type="STRING" id="135208.A0A4Y9ZKZ6"/>
<dbReference type="SUPFAM" id="SSF53098">
    <property type="entry name" value="Ribonuclease H-like"/>
    <property type="match status" value="1"/>
</dbReference>
<accession>A0A4Y9ZKZ6</accession>
<feature type="chain" id="PRO_5021334162" description="HAT C-terminal dimerisation domain-containing protein" evidence="1">
    <location>
        <begin position="21"/>
        <end position="291"/>
    </location>
</feature>
<reference evidence="2 3" key="1">
    <citation type="submission" date="2019-02" db="EMBL/GenBank/DDBJ databases">
        <title>Genome sequencing of the rare red list fungi Hericium alpestre (H. flagellum).</title>
        <authorList>
            <person name="Buettner E."/>
            <person name="Kellner H."/>
        </authorList>
    </citation>
    <scope>NUCLEOTIDE SEQUENCE [LARGE SCALE GENOMIC DNA]</scope>
    <source>
        <strain evidence="2 3">DSM 108284</strain>
    </source>
</reference>
<dbReference type="OrthoDB" id="3056834at2759"/>
<dbReference type="EMBL" id="SFCI01001904">
    <property type="protein sequence ID" value="TFY74737.1"/>
    <property type="molecule type" value="Genomic_DNA"/>
</dbReference>
<comment type="caution">
    <text evidence="2">The sequence shown here is derived from an EMBL/GenBank/DDBJ whole genome shotgun (WGS) entry which is preliminary data.</text>
</comment>
<sequence>MNTDIHWFALFLHPLCRKLAISSALHSRTISKAYEIAVDLAQRWNWTEQAAMQLIRDIKIYYNGEPPFAGGSANAKDWWTNLTTSAADHPLKALALKIFKIVPHAADVERLFSNLAGIQSVKQSKLSIEHLETFGTLRNTYLRILHEHAIAQGKKGRRQHAHMHTCEGRGINTELAASLLEDFTWTPPSTDSELYGATEEVPGPEEITLEQIDAEFCRLEEQPVMVEELAGDSLQETVPLEQVYAIDQLDQIREGCIPPSLEEEEDAVVAGPEAAGNKWDPKALLRNMGVS</sequence>
<feature type="signal peptide" evidence="1">
    <location>
        <begin position="1"/>
        <end position="20"/>
    </location>
</feature>
<dbReference type="Proteomes" id="UP000298061">
    <property type="component" value="Unassembled WGS sequence"/>
</dbReference>
<organism evidence="2 3">
    <name type="scientific">Hericium alpestre</name>
    <dbReference type="NCBI Taxonomy" id="135208"/>
    <lineage>
        <taxon>Eukaryota</taxon>
        <taxon>Fungi</taxon>
        <taxon>Dikarya</taxon>
        <taxon>Basidiomycota</taxon>
        <taxon>Agaricomycotina</taxon>
        <taxon>Agaricomycetes</taxon>
        <taxon>Russulales</taxon>
        <taxon>Hericiaceae</taxon>
        <taxon>Hericium</taxon>
    </lineage>
</organism>
<evidence type="ECO:0008006" key="4">
    <source>
        <dbReference type="Google" id="ProtNLM"/>
    </source>
</evidence>
<keyword evidence="3" id="KW-1185">Reference proteome</keyword>
<evidence type="ECO:0000313" key="3">
    <source>
        <dbReference type="Proteomes" id="UP000298061"/>
    </source>
</evidence>
<dbReference type="AlphaFoldDB" id="A0A4Y9ZKZ6"/>
<protein>
    <recommendedName>
        <fullName evidence="4">HAT C-terminal dimerisation domain-containing protein</fullName>
    </recommendedName>
</protein>
<proteinExistence type="predicted"/>
<evidence type="ECO:0000256" key="1">
    <source>
        <dbReference type="SAM" id="SignalP"/>
    </source>
</evidence>
<evidence type="ECO:0000313" key="2">
    <source>
        <dbReference type="EMBL" id="TFY74737.1"/>
    </source>
</evidence>
<name>A0A4Y9ZKZ6_9AGAM</name>
<keyword evidence="1" id="KW-0732">Signal</keyword>
<dbReference type="InterPro" id="IPR012337">
    <property type="entry name" value="RNaseH-like_sf"/>
</dbReference>
<gene>
    <name evidence="2" type="ORF">EWM64_g9275</name>
</gene>